<protein>
    <recommendedName>
        <fullName evidence="2">G-patch domain-containing protein</fullName>
    </recommendedName>
</protein>
<proteinExistence type="predicted"/>
<feature type="domain" description="G-patch" evidence="2">
    <location>
        <begin position="130"/>
        <end position="178"/>
    </location>
</feature>
<feature type="region of interest" description="Disordered" evidence="1">
    <location>
        <begin position="171"/>
        <end position="196"/>
    </location>
</feature>
<keyword evidence="4" id="KW-1185">Reference proteome</keyword>
<dbReference type="SMART" id="SM00443">
    <property type="entry name" value="G_patch"/>
    <property type="match status" value="1"/>
</dbReference>
<feature type="region of interest" description="Disordered" evidence="1">
    <location>
        <begin position="1"/>
        <end position="67"/>
    </location>
</feature>
<sequence length="242" mass="26807">MSLPPPPDIHDVDNADNADDDDDILTIPFTQQRGYSTGLSRRPISFVSATPTSTTASTSTTNPPSISTQYLSIVSSSSNNNSPPLSPTPTYPICETCSAPVKEPTPRAHYLSFAHQHALPRAPVPSGIDRTRMGLKYLSKHGFDVDKRTGLGRSEQGIVYPVRAVEKRDRGGIGVGGKEKEERRDKNGKKVEGKVEKEREVERLDAGRVRKQAKRERRKMEALRSEFYQDEKVAKYLGELEG</sequence>
<dbReference type="PANTHER" id="PTHR20923:SF1">
    <property type="entry name" value="G PATCH DOMAIN AND ANKYRIN REPEAT-CONTAINING PROTEIN 1"/>
    <property type="match status" value="1"/>
</dbReference>
<dbReference type="AlphaFoldDB" id="A0A9P9ICF4"/>
<evidence type="ECO:0000313" key="4">
    <source>
        <dbReference type="Proteomes" id="UP000700596"/>
    </source>
</evidence>
<reference evidence="3" key="1">
    <citation type="journal article" date="2021" name="Nat. Commun.">
        <title>Genetic determinants of endophytism in the Arabidopsis root mycobiome.</title>
        <authorList>
            <person name="Mesny F."/>
            <person name="Miyauchi S."/>
            <person name="Thiergart T."/>
            <person name="Pickel B."/>
            <person name="Atanasova L."/>
            <person name="Karlsson M."/>
            <person name="Huettel B."/>
            <person name="Barry K.W."/>
            <person name="Haridas S."/>
            <person name="Chen C."/>
            <person name="Bauer D."/>
            <person name="Andreopoulos W."/>
            <person name="Pangilinan J."/>
            <person name="LaButti K."/>
            <person name="Riley R."/>
            <person name="Lipzen A."/>
            <person name="Clum A."/>
            <person name="Drula E."/>
            <person name="Henrissat B."/>
            <person name="Kohler A."/>
            <person name="Grigoriev I.V."/>
            <person name="Martin F.M."/>
            <person name="Hacquard S."/>
        </authorList>
    </citation>
    <scope>NUCLEOTIDE SEQUENCE</scope>
    <source>
        <strain evidence="3">MPI-CAGE-CH-0243</strain>
    </source>
</reference>
<accession>A0A9P9ICF4</accession>
<dbReference type="InterPro" id="IPR039146">
    <property type="entry name" value="GPANK1"/>
</dbReference>
<dbReference type="Proteomes" id="UP000700596">
    <property type="component" value="Unassembled WGS sequence"/>
</dbReference>
<evidence type="ECO:0000313" key="3">
    <source>
        <dbReference type="EMBL" id="KAH7114410.1"/>
    </source>
</evidence>
<name>A0A9P9ICF4_9PLEO</name>
<gene>
    <name evidence="3" type="ORF">B0J11DRAFT_540931</name>
</gene>
<dbReference type="Pfam" id="PF01585">
    <property type="entry name" value="G-patch"/>
    <property type="match status" value="1"/>
</dbReference>
<dbReference type="OrthoDB" id="20282at2759"/>
<feature type="compositionally biased region" description="Acidic residues" evidence="1">
    <location>
        <begin position="14"/>
        <end position="24"/>
    </location>
</feature>
<dbReference type="PROSITE" id="PS50174">
    <property type="entry name" value="G_PATCH"/>
    <property type="match status" value="1"/>
</dbReference>
<organism evidence="3 4">
    <name type="scientific">Dendryphion nanum</name>
    <dbReference type="NCBI Taxonomy" id="256645"/>
    <lineage>
        <taxon>Eukaryota</taxon>
        <taxon>Fungi</taxon>
        <taxon>Dikarya</taxon>
        <taxon>Ascomycota</taxon>
        <taxon>Pezizomycotina</taxon>
        <taxon>Dothideomycetes</taxon>
        <taxon>Pleosporomycetidae</taxon>
        <taxon>Pleosporales</taxon>
        <taxon>Torulaceae</taxon>
        <taxon>Dendryphion</taxon>
    </lineage>
</organism>
<evidence type="ECO:0000256" key="1">
    <source>
        <dbReference type="SAM" id="MobiDB-lite"/>
    </source>
</evidence>
<dbReference type="GO" id="GO:0003676">
    <property type="term" value="F:nucleic acid binding"/>
    <property type="evidence" value="ECO:0007669"/>
    <property type="project" value="InterPro"/>
</dbReference>
<feature type="compositionally biased region" description="Polar residues" evidence="1">
    <location>
        <begin position="28"/>
        <end position="39"/>
    </location>
</feature>
<evidence type="ECO:0000259" key="2">
    <source>
        <dbReference type="PROSITE" id="PS50174"/>
    </source>
</evidence>
<feature type="compositionally biased region" description="Low complexity" evidence="1">
    <location>
        <begin position="48"/>
        <end position="67"/>
    </location>
</feature>
<comment type="caution">
    <text evidence="3">The sequence shown here is derived from an EMBL/GenBank/DDBJ whole genome shotgun (WGS) entry which is preliminary data.</text>
</comment>
<dbReference type="PANTHER" id="PTHR20923">
    <property type="entry name" value="BAT4 PROTEIN-RELATED"/>
    <property type="match status" value="1"/>
</dbReference>
<dbReference type="InterPro" id="IPR000467">
    <property type="entry name" value="G_patch_dom"/>
</dbReference>
<dbReference type="EMBL" id="JAGMWT010000017">
    <property type="protein sequence ID" value="KAH7114410.1"/>
    <property type="molecule type" value="Genomic_DNA"/>
</dbReference>